<feature type="domain" description="SH3" evidence="4">
    <location>
        <begin position="226"/>
        <end position="283"/>
    </location>
</feature>
<dbReference type="Gene3D" id="2.30.30.40">
    <property type="entry name" value="SH3 Domains"/>
    <property type="match status" value="1"/>
</dbReference>
<gene>
    <name evidence="5" type="ORF">BDZ94DRAFT_1162293</name>
</gene>
<feature type="region of interest" description="Disordered" evidence="3">
    <location>
        <begin position="160"/>
        <end position="227"/>
    </location>
</feature>
<dbReference type="SUPFAM" id="SSF50044">
    <property type="entry name" value="SH3-domain"/>
    <property type="match status" value="1"/>
</dbReference>
<comment type="caution">
    <text evidence="5">The sequence shown here is derived from an EMBL/GenBank/DDBJ whole genome shotgun (WGS) entry which is preliminary data.</text>
</comment>
<dbReference type="AlphaFoldDB" id="A0A9P6CFM7"/>
<dbReference type="Proteomes" id="UP000807353">
    <property type="component" value="Unassembled WGS sequence"/>
</dbReference>
<dbReference type="OrthoDB" id="10255128at2759"/>
<dbReference type="PANTHER" id="PTHR14167">
    <property type="entry name" value="SH3 DOMAIN-CONTAINING"/>
    <property type="match status" value="1"/>
</dbReference>
<dbReference type="PROSITE" id="PS50002">
    <property type="entry name" value="SH3"/>
    <property type="match status" value="1"/>
</dbReference>
<sequence>MVFANLQHHEKEAFFSLLDEYFSSRPEIFAGLSEGASSSSGGGGGAAAASAVHRALASNPEATSQLFSAGLKHGVPKSSPYSAAVSDPEVNNAVGRVAAASLAFSARNHGSGGGGSQPPPPPHRSPPPVAVKPANNLVSSRKFGDVDTSSAKGMFGSIVSSSARKNAPPPGPPPAPAAFGQKKSSFAPPPVRRAVSGASTSDSPPPPVVQRHQQQQEEEQEEEEQEYGEWADVLYDYVSTDPGDLNLKADQRVLVTERTSDDWWTGEVNGKKGLFPASYVKIL</sequence>
<evidence type="ECO:0000259" key="4">
    <source>
        <dbReference type="PROSITE" id="PS50002"/>
    </source>
</evidence>
<dbReference type="SMART" id="SM00326">
    <property type="entry name" value="SH3"/>
    <property type="match status" value="1"/>
</dbReference>
<dbReference type="PANTHER" id="PTHR14167:SF116">
    <property type="entry name" value="CAP, ISOFORM AC"/>
    <property type="match status" value="1"/>
</dbReference>
<dbReference type="PRINTS" id="PR00452">
    <property type="entry name" value="SH3DOMAIN"/>
</dbReference>
<keyword evidence="6" id="KW-1185">Reference proteome</keyword>
<feature type="compositionally biased region" description="Pro residues" evidence="3">
    <location>
        <begin position="167"/>
        <end position="176"/>
    </location>
</feature>
<feature type="region of interest" description="Disordered" evidence="3">
    <location>
        <begin position="106"/>
        <end position="134"/>
    </location>
</feature>
<feature type="compositionally biased region" description="Acidic residues" evidence="3">
    <location>
        <begin position="216"/>
        <end position="227"/>
    </location>
</feature>
<keyword evidence="1 2" id="KW-0728">SH3 domain</keyword>
<dbReference type="CDD" id="cd00174">
    <property type="entry name" value="SH3"/>
    <property type="match status" value="1"/>
</dbReference>
<dbReference type="InterPro" id="IPR050384">
    <property type="entry name" value="Endophilin_SH3RF"/>
</dbReference>
<evidence type="ECO:0000256" key="2">
    <source>
        <dbReference type="PROSITE-ProRule" id="PRU00192"/>
    </source>
</evidence>
<dbReference type="PRINTS" id="PR00499">
    <property type="entry name" value="P67PHOX"/>
</dbReference>
<protein>
    <recommendedName>
        <fullName evidence="4">SH3 domain-containing protein</fullName>
    </recommendedName>
</protein>
<dbReference type="Pfam" id="PF07653">
    <property type="entry name" value="SH3_2"/>
    <property type="match status" value="1"/>
</dbReference>
<evidence type="ECO:0000313" key="6">
    <source>
        <dbReference type="Proteomes" id="UP000807353"/>
    </source>
</evidence>
<dbReference type="EMBL" id="MU150255">
    <property type="protein sequence ID" value="KAF9464301.1"/>
    <property type="molecule type" value="Genomic_DNA"/>
</dbReference>
<organism evidence="5 6">
    <name type="scientific">Collybia nuda</name>
    <dbReference type="NCBI Taxonomy" id="64659"/>
    <lineage>
        <taxon>Eukaryota</taxon>
        <taxon>Fungi</taxon>
        <taxon>Dikarya</taxon>
        <taxon>Basidiomycota</taxon>
        <taxon>Agaricomycotina</taxon>
        <taxon>Agaricomycetes</taxon>
        <taxon>Agaricomycetidae</taxon>
        <taxon>Agaricales</taxon>
        <taxon>Tricholomatineae</taxon>
        <taxon>Clitocybaceae</taxon>
        <taxon>Collybia</taxon>
    </lineage>
</organism>
<name>A0A9P6CFM7_9AGAR</name>
<evidence type="ECO:0000256" key="3">
    <source>
        <dbReference type="SAM" id="MobiDB-lite"/>
    </source>
</evidence>
<proteinExistence type="predicted"/>
<evidence type="ECO:0000256" key="1">
    <source>
        <dbReference type="ARBA" id="ARBA00022443"/>
    </source>
</evidence>
<reference evidence="5" key="1">
    <citation type="submission" date="2020-11" db="EMBL/GenBank/DDBJ databases">
        <authorList>
            <consortium name="DOE Joint Genome Institute"/>
            <person name="Ahrendt S."/>
            <person name="Riley R."/>
            <person name="Andreopoulos W."/>
            <person name="Labutti K."/>
            <person name="Pangilinan J."/>
            <person name="Ruiz-Duenas F.J."/>
            <person name="Barrasa J.M."/>
            <person name="Sanchez-Garcia M."/>
            <person name="Camarero S."/>
            <person name="Miyauchi S."/>
            <person name="Serrano A."/>
            <person name="Linde D."/>
            <person name="Babiker R."/>
            <person name="Drula E."/>
            <person name="Ayuso-Fernandez I."/>
            <person name="Pacheco R."/>
            <person name="Padilla G."/>
            <person name="Ferreira P."/>
            <person name="Barriuso J."/>
            <person name="Kellner H."/>
            <person name="Castanera R."/>
            <person name="Alfaro M."/>
            <person name="Ramirez L."/>
            <person name="Pisabarro A.G."/>
            <person name="Kuo A."/>
            <person name="Tritt A."/>
            <person name="Lipzen A."/>
            <person name="He G."/>
            <person name="Yan M."/>
            <person name="Ng V."/>
            <person name="Cullen D."/>
            <person name="Martin F."/>
            <person name="Rosso M.-N."/>
            <person name="Henrissat B."/>
            <person name="Hibbett D."/>
            <person name="Martinez A.T."/>
            <person name="Grigoriev I.V."/>
        </authorList>
    </citation>
    <scope>NUCLEOTIDE SEQUENCE</scope>
    <source>
        <strain evidence="5">CBS 247.69</strain>
    </source>
</reference>
<dbReference type="InterPro" id="IPR001452">
    <property type="entry name" value="SH3_domain"/>
</dbReference>
<evidence type="ECO:0000313" key="5">
    <source>
        <dbReference type="EMBL" id="KAF9464301.1"/>
    </source>
</evidence>
<accession>A0A9P6CFM7</accession>
<dbReference type="InterPro" id="IPR036028">
    <property type="entry name" value="SH3-like_dom_sf"/>
</dbReference>
<feature type="compositionally biased region" description="Pro residues" evidence="3">
    <location>
        <begin position="117"/>
        <end position="130"/>
    </location>
</feature>